<gene>
    <name evidence="17" type="ORF">HPS54_07140</name>
</gene>
<evidence type="ECO:0000256" key="8">
    <source>
        <dbReference type="ARBA" id="ARBA00023125"/>
    </source>
</evidence>
<dbReference type="Gene3D" id="3.90.320.10">
    <property type="match status" value="1"/>
</dbReference>
<accession>A0ABX2B1I1</accession>
<keyword evidence="6" id="KW-0269">Exonuclease</keyword>
<keyword evidence="4 14" id="KW-0378">Hydrolase</keyword>
<dbReference type="InterPro" id="IPR038726">
    <property type="entry name" value="PDDEXK_AddAB-type"/>
</dbReference>
<evidence type="ECO:0000256" key="3">
    <source>
        <dbReference type="ARBA" id="ARBA00022763"/>
    </source>
</evidence>
<feature type="domain" description="UvrD-like helicase ATP-binding" evidence="15">
    <location>
        <begin position="1"/>
        <end position="477"/>
    </location>
</feature>
<dbReference type="Pfam" id="PF00580">
    <property type="entry name" value="UvrD-helicase"/>
    <property type="match status" value="1"/>
</dbReference>
<dbReference type="EC" id="5.6.2.4" evidence="12"/>
<organism evidence="17 18">
    <name type="scientific">Xylanibacter caecicola</name>
    <dbReference type="NCBI Taxonomy" id="2736294"/>
    <lineage>
        <taxon>Bacteria</taxon>
        <taxon>Pseudomonadati</taxon>
        <taxon>Bacteroidota</taxon>
        <taxon>Bacteroidia</taxon>
        <taxon>Bacteroidales</taxon>
        <taxon>Prevotellaceae</taxon>
        <taxon>Xylanibacter</taxon>
    </lineage>
</organism>
<keyword evidence="10" id="KW-0413">Isomerase</keyword>
<comment type="caution">
    <text evidence="17">The sequence shown here is derived from an EMBL/GenBank/DDBJ whole genome shotgun (WGS) entry which is preliminary data.</text>
</comment>
<evidence type="ECO:0000256" key="10">
    <source>
        <dbReference type="ARBA" id="ARBA00023235"/>
    </source>
</evidence>
<evidence type="ECO:0000256" key="12">
    <source>
        <dbReference type="ARBA" id="ARBA00034808"/>
    </source>
</evidence>
<keyword evidence="5 14" id="KW-0347">Helicase</keyword>
<keyword evidence="9" id="KW-0234">DNA repair</keyword>
<keyword evidence="3" id="KW-0227">DNA damage</keyword>
<evidence type="ECO:0000256" key="1">
    <source>
        <dbReference type="ARBA" id="ARBA00022722"/>
    </source>
</evidence>
<protein>
    <recommendedName>
        <fullName evidence="12">DNA 3'-5' helicase</fullName>
        <ecNumber evidence="12">5.6.2.4</ecNumber>
    </recommendedName>
</protein>
<evidence type="ECO:0000256" key="14">
    <source>
        <dbReference type="PROSITE-ProRule" id="PRU00560"/>
    </source>
</evidence>
<reference evidence="17 18" key="1">
    <citation type="submission" date="2020-05" db="EMBL/GenBank/DDBJ databases">
        <title>Distinct polysaccharide utilization as determinants for interspecies competition between intestinal Prevotella spp.</title>
        <authorList>
            <person name="Galvez E.J.C."/>
            <person name="Iljazovic A."/>
            <person name="Strowig T."/>
        </authorList>
    </citation>
    <scope>NUCLEOTIDE SEQUENCE [LARGE SCALE GENOMIC DNA]</scope>
    <source>
        <strain evidence="17 18">PCHR</strain>
    </source>
</reference>
<dbReference type="InterPro" id="IPR014017">
    <property type="entry name" value="DNA_helicase_UvrD-like_C"/>
</dbReference>
<dbReference type="PANTHER" id="PTHR11070:SF67">
    <property type="entry name" value="DNA 3'-5' HELICASE"/>
    <property type="match status" value="1"/>
</dbReference>
<evidence type="ECO:0000313" key="17">
    <source>
        <dbReference type="EMBL" id="NPE25286.1"/>
    </source>
</evidence>
<dbReference type="InterPro" id="IPR011604">
    <property type="entry name" value="PDDEXK-like_dom_sf"/>
</dbReference>
<evidence type="ECO:0000256" key="13">
    <source>
        <dbReference type="ARBA" id="ARBA00048988"/>
    </source>
</evidence>
<dbReference type="Gene3D" id="3.40.50.300">
    <property type="entry name" value="P-loop containing nucleotide triphosphate hydrolases"/>
    <property type="match status" value="4"/>
</dbReference>
<keyword evidence="18" id="KW-1185">Reference proteome</keyword>
<dbReference type="Pfam" id="PF12705">
    <property type="entry name" value="PDDEXK_1"/>
    <property type="match status" value="1"/>
</dbReference>
<feature type="domain" description="UvrD-like helicase C-terminal" evidence="16">
    <location>
        <begin position="500"/>
        <end position="746"/>
    </location>
</feature>
<evidence type="ECO:0000256" key="9">
    <source>
        <dbReference type="ARBA" id="ARBA00023204"/>
    </source>
</evidence>
<evidence type="ECO:0000256" key="7">
    <source>
        <dbReference type="ARBA" id="ARBA00022840"/>
    </source>
</evidence>
<evidence type="ECO:0000259" key="15">
    <source>
        <dbReference type="PROSITE" id="PS51198"/>
    </source>
</evidence>
<dbReference type="PANTHER" id="PTHR11070">
    <property type="entry name" value="UVRD / RECB / PCRA DNA HELICASE FAMILY MEMBER"/>
    <property type="match status" value="1"/>
</dbReference>
<dbReference type="SUPFAM" id="SSF52540">
    <property type="entry name" value="P-loop containing nucleoside triphosphate hydrolases"/>
    <property type="match status" value="1"/>
</dbReference>
<evidence type="ECO:0000256" key="6">
    <source>
        <dbReference type="ARBA" id="ARBA00022839"/>
    </source>
</evidence>
<name>A0ABX2B1I1_9BACT</name>
<keyword evidence="1" id="KW-0540">Nuclease</keyword>
<dbReference type="InterPro" id="IPR000212">
    <property type="entry name" value="DNA_helicase_UvrD/REP"/>
</dbReference>
<comment type="catalytic activity">
    <reaction evidence="13">
        <text>ATP + H2O = ADP + phosphate + H(+)</text>
        <dbReference type="Rhea" id="RHEA:13065"/>
        <dbReference type="ChEBI" id="CHEBI:15377"/>
        <dbReference type="ChEBI" id="CHEBI:15378"/>
        <dbReference type="ChEBI" id="CHEBI:30616"/>
        <dbReference type="ChEBI" id="CHEBI:43474"/>
        <dbReference type="ChEBI" id="CHEBI:456216"/>
        <dbReference type="EC" id="5.6.2.4"/>
    </reaction>
</comment>
<comment type="catalytic activity">
    <reaction evidence="11">
        <text>Couples ATP hydrolysis with the unwinding of duplex DNA by translocating in the 3'-5' direction.</text>
        <dbReference type="EC" id="5.6.2.4"/>
    </reaction>
</comment>
<evidence type="ECO:0000256" key="4">
    <source>
        <dbReference type="ARBA" id="ARBA00022801"/>
    </source>
</evidence>
<dbReference type="PROSITE" id="PS51217">
    <property type="entry name" value="UVRD_HELICASE_CTER"/>
    <property type="match status" value="1"/>
</dbReference>
<sequence length="1079" mass="123739">MFMKPLVVYNASAGSGKTFTLATEYIKLLIENPQSYRNILAVTFTNKATEEMKMRILSQLYGIWKLLPDSEGYINVVTEQLGISKEYASRQAGKALGNLMHNYSYFHVQTIDTFFQGVLRNLSRELELTTNLRLALNDNQAETFAVDRLIESLDSSSIVLKWIISLILENIDDDKGWNIISDIKHFGKNIFNNVYRQESPVLNEKISERNFFEDYIKELNGIIFSVKKQMEDYADMFEKTLSNAGLVPEDLKSGARGIAGYFRKLRGNDFSDGVFLTKTLEKCLASPQEWASKTSPYRDVILSLAETQLMGILENAENDRARLWRLCSSAMVTLQYLSQLRLLNNIEKKMREINADTNQFLLSDTQQLLHGLINGSDSPFIFEKIGARLEHIMIDEFQDTSTIQWKNFKILLEECMSNSDVNGDSGTVGNLIVGDVKQSIYRWRSGDWRLLNGIEKQFSSPAEQLSIRTLNTNYRSERNIVDFNNAFFKIAVDIEYEKEREINESEAHELKDAYADVCQTVPSGKEERGLAEITLLPKFDYQENTLLNVKTRIMELIAAGACVDDIAILVRTKKHIPVIAEYFSDTDIKIVSDEAFKIGSSVAVNIIIGALRYLSHPDDILTKAELIKNYRKFVIDDALTDNDLFISGNNDDSFLPEEFVKNFETLPDMPLFDLIEHIYHIFCLDALDGQSAFICSFYDCVNAFINDNPADIDGLLEEWEENIMDKTIQSDDVNGIRIISIHKSKGLEFDNVIIPFCDWEIEKYRFSETLWCRPSVAPFNKLPVIPVRYGSKLLDTIYADDYRHEHMQNTVDNLNLLYVAFTRAGKNLFIIGKQDAKNSRSTLLQECLPKLHEELPQSTFNETEDEGVTFSYGRLYISEKKERRATANVFMQPQTPLDIKIESFGTPVKFVQSNKSRAFINDDGDESDRNEYITIGNVMHNVFSRIRTTADVDSVLRQLEFEGVLDTTGLSADKVRTMLAKRFADKRVADWFSPHWQLFNECEILSFDHDTGDVIRRRPDRVMTDGERMIVVDFKFGRPKDEYPAQVREYMALLGSMGYTNISGYLWFVYTNKIVEVKN</sequence>
<evidence type="ECO:0000259" key="16">
    <source>
        <dbReference type="PROSITE" id="PS51217"/>
    </source>
</evidence>
<dbReference type="InterPro" id="IPR027417">
    <property type="entry name" value="P-loop_NTPase"/>
</dbReference>
<dbReference type="PROSITE" id="PS51198">
    <property type="entry name" value="UVRD_HELICASE_ATP_BIND"/>
    <property type="match status" value="1"/>
</dbReference>
<proteinExistence type="predicted"/>
<keyword evidence="7 14" id="KW-0067">ATP-binding</keyword>
<evidence type="ECO:0000256" key="2">
    <source>
        <dbReference type="ARBA" id="ARBA00022741"/>
    </source>
</evidence>
<evidence type="ECO:0000256" key="11">
    <source>
        <dbReference type="ARBA" id="ARBA00034617"/>
    </source>
</evidence>
<dbReference type="Proteomes" id="UP000820977">
    <property type="component" value="Unassembled WGS sequence"/>
</dbReference>
<evidence type="ECO:0000256" key="5">
    <source>
        <dbReference type="ARBA" id="ARBA00022806"/>
    </source>
</evidence>
<keyword evidence="2 14" id="KW-0547">Nucleotide-binding</keyword>
<dbReference type="EMBL" id="JABKKJ010000009">
    <property type="protein sequence ID" value="NPE25286.1"/>
    <property type="molecule type" value="Genomic_DNA"/>
</dbReference>
<dbReference type="Pfam" id="PF13361">
    <property type="entry name" value="UvrD_C"/>
    <property type="match status" value="2"/>
</dbReference>
<evidence type="ECO:0000313" key="18">
    <source>
        <dbReference type="Proteomes" id="UP000820977"/>
    </source>
</evidence>
<keyword evidence="8" id="KW-0238">DNA-binding</keyword>
<feature type="binding site" evidence="14">
    <location>
        <begin position="11"/>
        <end position="18"/>
    </location>
    <ligand>
        <name>ATP</name>
        <dbReference type="ChEBI" id="CHEBI:30616"/>
    </ligand>
</feature>
<dbReference type="InterPro" id="IPR014016">
    <property type="entry name" value="UvrD-like_ATP-bd"/>
</dbReference>